<dbReference type="Proteomes" id="UP001145021">
    <property type="component" value="Unassembled WGS sequence"/>
</dbReference>
<evidence type="ECO:0000313" key="6">
    <source>
        <dbReference type="EMBL" id="KAJ1642571.1"/>
    </source>
</evidence>
<feature type="transmembrane region" description="Helical" evidence="5">
    <location>
        <begin position="158"/>
        <end position="181"/>
    </location>
</feature>
<organism evidence="6 7">
    <name type="scientific">Coemansia asiatica</name>
    <dbReference type="NCBI Taxonomy" id="1052880"/>
    <lineage>
        <taxon>Eukaryota</taxon>
        <taxon>Fungi</taxon>
        <taxon>Fungi incertae sedis</taxon>
        <taxon>Zoopagomycota</taxon>
        <taxon>Kickxellomycotina</taxon>
        <taxon>Kickxellomycetes</taxon>
        <taxon>Kickxellales</taxon>
        <taxon>Kickxellaceae</taxon>
        <taxon>Coemansia</taxon>
    </lineage>
</organism>
<protein>
    <submittedName>
        <fullName evidence="6">Uncharacterized protein</fullName>
    </submittedName>
</protein>
<feature type="transmembrane region" description="Helical" evidence="5">
    <location>
        <begin position="75"/>
        <end position="95"/>
    </location>
</feature>
<dbReference type="EMBL" id="JANBOH010000376">
    <property type="protein sequence ID" value="KAJ1642571.1"/>
    <property type="molecule type" value="Genomic_DNA"/>
</dbReference>
<dbReference type="AlphaFoldDB" id="A0A9W8CHI1"/>
<dbReference type="InterPro" id="IPR007568">
    <property type="entry name" value="RTA1"/>
</dbReference>
<accession>A0A9W8CHI1</accession>
<feature type="transmembrane region" description="Helical" evidence="5">
    <location>
        <begin position="45"/>
        <end position="63"/>
    </location>
</feature>
<dbReference type="PANTHER" id="PTHR31465">
    <property type="entry name" value="PROTEIN RTA1-RELATED"/>
    <property type="match status" value="1"/>
</dbReference>
<evidence type="ECO:0000256" key="2">
    <source>
        <dbReference type="ARBA" id="ARBA00022692"/>
    </source>
</evidence>
<dbReference type="PANTHER" id="PTHR31465:SF1">
    <property type="entry name" value="PROTEIN RTA1-RELATED"/>
    <property type="match status" value="1"/>
</dbReference>
<feature type="transmembrane region" description="Helical" evidence="5">
    <location>
        <begin position="12"/>
        <end position="33"/>
    </location>
</feature>
<evidence type="ECO:0000256" key="1">
    <source>
        <dbReference type="ARBA" id="ARBA00004141"/>
    </source>
</evidence>
<dbReference type="GO" id="GO:0016020">
    <property type="term" value="C:membrane"/>
    <property type="evidence" value="ECO:0007669"/>
    <property type="project" value="UniProtKB-SubCell"/>
</dbReference>
<comment type="subcellular location">
    <subcellularLocation>
        <location evidence="1">Membrane</location>
        <topology evidence="1">Multi-pass membrane protein</topology>
    </subcellularLocation>
</comment>
<proteinExistence type="predicted"/>
<keyword evidence="4 5" id="KW-0472">Membrane</keyword>
<keyword evidence="7" id="KW-1185">Reference proteome</keyword>
<reference evidence="6" key="1">
    <citation type="submission" date="2022-07" db="EMBL/GenBank/DDBJ databases">
        <title>Phylogenomic reconstructions and comparative analyses of Kickxellomycotina fungi.</title>
        <authorList>
            <person name="Reynolds N.K."/>
            <person name="Stajich J.E."/>
            <person name="Barry K."/>
            <person name="Grigoriev I.V."/>
            <person name="Crous P."/>
            <person name="Smith M.E."/>
        </authorList>
    </citation>
    <scope>NUCLEOTIDE SEQUENCE</scope>
    <source>
        <strain evidence="6">NBRC 105413</strain>
    </source>
</reference>
<sequence>MDSQSDPTYFFSYVPMNIVPEVAAGLFALFAIIQSLQTFQTQGPYYLLLLSITALSESVGYGLRILCIYRTTKATFIAMTLFLLLPPNALALTNYKTLGEVVRQWRTPREQTYKRAFYLKPRFITWFFFLSDVLSFLLQAAGVAISTQEEKRELAKNAVLLGLAVQLLFFACFLLLCIKVYRSPEYRIDGRRSREKGNNAKRRLFAVIIGTTLLLYVRSVYRVFEFVGGYGSWVYGAEWLFYVCDTLMVLLCFALYDVVEPSECQQDPALLVPRASTCFIFANSDADAAAAATSHMHIQQRSCTSRNQQ</sequence>
<feature type="transmembrane region" description="Helical" evidence="5">
    <location>
        <begin position="239"/>
        <end position="259"/>
    </location>
</feature>
<evidence type="ECO:0000256" key="4">
    <source>
        <dbReference type="ARBA" id="ARBA00023136"/>
    </source>
</evidence>
<feature type="transmembrane region" description="Helical" evidence="5">
    <location>
        <begin position="123"/>
        <end position="146"/>
    </location>
</feature>
<dbReference type="Pfam" id="PF04479">
    <property type="entry name" value="RTA1"/>
    <property type="match status" value="1"/>
</dbReference>
<evidence type="ECO:0000256" key="3">
    <source>
        <dbReference type="ARBA" id="ARBA00022989"/>
    </source>
</evidence>
<keyword evidence="3 5" id="KW-1133">Transmembrane helix</keyword>
<gene>
    <name evidence="6" type="ORF">LPJ64_005597</name>
</gene>
<keyword evidence="2 5" id="KW-0812">Transmembrane</keyword>
<evidence type="ECO:0000256" key="5">
    <source>
        <dbReference type="SAM" id="Phobius"/>
    </source>
</evidence>
<comment type="caution">
    <text evidence="6">The sequence shown here is derived from an EMBL/GenBank/DDBJ whole genome shotgun (WGS) entry which is preliminary data.</text>
</comment>
<feature type="transmembrane region" description="Helical" evidence="5">
    <location>
        <begin position="202"/>
        <end position="219"/>
    </location>
</feature>
<evidence type="ECO:0000313" key="7">
    <source>
        <dbReference type="Proteomes" id="UP001145021"/>
    </source>
</evidence>
<name>A0A9W8CHI1_9FUNG</name>